<comment type="caution">
    <text evidence="1">The sequence shown here is derived from an EMBL/GenBank/DDBJ whole genome shotgun (WGS) entry which is preliminary data.</text>
</comment>
<organism evidence="1 2">
    <name type="scientific">Caerostris extrusa</name>
    <name type="common">Bark spider</name>
    <name type="synonym">Caerostris bankana</name>
    <dbReference type="NCBI Taxonomy" id="172846"/>
    <lineage>
        <taxon>Eukaryota</taxon>
        <taxon>Metazoa</taxon>
        <taxon>Ecdysozoa</taxon>
        <taxon>Arthropoda</taxon>
        <taxon>Chelicerata</taxon>
        <taxon>Arachnida</taxon>
        <taxon>Araneae</taxon>
        <taxon>Araneomorphae</taxon>
        <taxon>Entelegynae</taxon>
        <taxon>Araneoidea</taxon>
        <taxon>Araneidae</taxon>
        <taxon>Caerostris</taxon>
    </lineage>
</organism>
<sequence>MPDTAKGSKVGGKNPGLAVILRTANAFVVLVQVAKFNEFLVFFSNRALYKFTISQNFVTNWCRVVVWYN</sequence>
<dbReference type="AlphaFoldDB" id="A0AAV4TDC6"/>
<reference evidence="1 2" key="1">
    <citation type="submission" date="2021-06" db="EMBL/GenBank/DDBJ databases">
        <title>Caerostris extrusa draft genome.</title>
        <authorList>
            <person name="Kono N."/>
            <person name="Arakawa K."/>
        </authorList>
    </citation>
    <scope>NUCLEOTIDE SEQUENCE [LARGE SCALE GENOMIC DNA]</scope>
</reference>
<proteinExistence type="predicted"/>
<evidence type="ECO:0000313" key="2">
    <source>
        <dbReference type="Proteomes" id="UP001054945"/>
    </source>
</evidence>
<name>A0AAV4TDC6_CAEEX</name>
<keyword evidence="2" id="KW-1185">Reference proteome</keyword>
<gene>
    <name evidence="1" type="ORF">CEXT_512321</name>
</gene>
<dbReference type="Proteomes" id="UP001054945">
    <property type="component" value="Unassembled WGS sequence"/>
</dbReference>
<protein>
    <submittedName>
        <fullName evidence="1">Uncharacterized protein</fullName>
    </submittedName>
</protein>
<dbReference type="EMBL" id="BPLR01010971">
    <property type="protein sequence ID" value="GIY43387.1"/>
    <property type="molecule type" value="Genomic_DNA"/>
</dbReference>
<accession>A0AAV4TDC6</accession>
<evidence type="ECO:0000313" key="1">
    <source>
        <dbReference type="EMBL" id="GIY43387.1"/>
    </source>
</evidence>